<dbReference type="RefSeq" id="WP_002583420.1">
    <property type="nucleotide sequence ID" value="NZ_KB851020.1"/>
</dbReference>
<dbReference type="GO" id="GO:0005829">
    <property type="term" value="C:cytosol"/>
    <property type="evidence" value="ECO:0007669"/>
    <property type="project" value="TreeGrafter"/>
</dbReference>
<feature type="domain" description="Pyridoxamine kinase/Phosphomethylpyrimidine kinase" evidence="7">
    <location>
        <begin position="77"/>
        <end position="256"/>
    </location>
</feature>
<dbReference type="GO" id="GO:0008478">
    <property type="term" value="F:pyridoxal kinase activity"/>
    <property type="evidence" value="ECO:0007669"/>
    <property type="project" value="UniProtKB-EC"/>
</dbReference>
<dbReference type="GO" id="GO:0005524">
    <property type="term" value="F:ATP binding"/>
    <property type="evidence" value="ECO:0007669"/>
    <property type="project" value="UniProtKB-KW"/>
</dbReference>
<name>A0A0E2HPW7_9FIRM</name>
<evidence type="ECO:0000259" key="7">
    <source>
        <dbReference type="Pfam" id="PF08543"/>
    </source>
</evidence>
<dbReference type="Proteomes" id="UP000013085">
    <property type="component" value="Unassembled WGS sequence"/>
</dbReference>
<feature type="compositionally biased region" description="Basic and acidic residues" evidence="6">
    <location>
        <begin position="284"/>
        <end position="293"/>
    </location>
</feature>
<evidence type="ECO:0000256" key="4">
    <source>
        <dbReference type="ARBA" id="ARBA00022777"/>
    </source>
</evidence>
<keyword evidence="5" id="KW-0067">ATP-binding</keyword>
<protein>
    <recommendedName>
        <fullName evidence="1">pyridoxal kinase</fullName>
        <ecNumber evidence="1">2.7.1.35</ecNumber>
    </recommendedName>
</protein>
<organism evidence="8 9">
    <name type="scientific">[Clostridium] clostridioforme 90A8</name>
    <dbReference type="NCBI Taxonomy" id="999408"/>
    <lineage>
        <taxon>Bacteria</taxon>
        <taxon>Bacillati</taxon>
        <taxon>Bacillota</taxon>
        <taxon>Clostridia</taxon>
        <taxon>Lachnospirales</taxon>
        <taxon>Lachnospiraceae</taxon>
        <taxon>Enterocloster</taxon>
    </lineage>
</organism>
<dbReference type="NCBIfam" id="NF005491">
    <property type="entry name" value="PRK07105.1"/>
    <property type="match status" value="1"/>
</dbReference>
<feature type="region of interest" description="Disordered" evidence="6">
    <location>
        <begin position="284"/>
        <end position="306"/>
    </location>
</feature>
<keyword evidence="2" id="KW-0808">Transferase</keyword>
<evidence type="ECO:0000256" key="1">
    <source>
        <dbReference type="ARBA" id="ARBA00012104"/>
    </source>
</evidence>
<dbReference type="GO" id="GO:0009443">
    <property type="term" value="P:pyridoxal 5'-phosphate salvage"/>
    <property type="evidence" value="ECO:0007669"/>
    <property type="project" value="InterPro"/>
</dbReference>
<dbReference type="PANTHER" id="PTHR10534:SF2">
    <property type="entry name" value="PYRIDOXAL KINASE"/>
    <property type="match status" value="1"/>
</dbReference>
<dbReference type="Pfam" id="PF08543">
    <property type="entry name" value="Phos_pyr_kin"/>
    <property type="match status" value="1"/>
</dbReference>
<dbReference type="Gene3D" id="3.40.1190.20">
    <property type="match status" value="1"/>
</dbReference>
<reference evidence="8 9" key="1">
    <citation type="submission" date="2013-01" db="EMBL/GenBank/DDBJ databases">
        <title>The Genome Sequence of Clostridium clostridioforme 90A8.</title>
        <authorList>
            <consortium name="The Broad Institute Genome Sequencing Platform"/>
            <person name="Earl A."/>
            <person name="Ward D."/>
            <person name="Feldgarden M."/>
            <person name="Gevers D."/>
            <person name="Courvalin P."/>
            <person name="Lambert T."/>
            <person name="Walker B."/>
            <person name="Young S.K."/>
            <person name="Zeng Q."/>
            <person name="Gargeya S."/>
            <person name="Fitzgerald M."/>
            <person name="Haas B."/>
            <person name="Abouelleil A."/>
            <person name="Alvarado L."/>
            <person name="Arachchi H.M."/>
            <person name="Berlin A.M."/>
            <person name="Chapman S.B."/>
            <person name="Dewar J."/>
            <person name="Goldberg J."/>
            <person name="Griggs A."/>
            <person name="Gujja S."/>
            <person name="Hansen M."/>
            <person name="Howarth C."/>
            <person name="Imamovic A."/>
            <person name="Larimer J."/>
            <person name="McCowan C."/>
            <person name="Murphy C."/>
            <person name="Neiman D."/>
            <person name="Pearson M."/>
            <person name="Priest M."/>
            <person name="Roberts A."/>
            <person name="Saif S."/>
            <person name="Shea T."/>
            <person name="Sisk P."/>
            <person name="Sykes S."/>
            <person name="Wortman J."/>
            <person name="Nusbaum C."/>
            <person name="Birren B."/>
        </authorList>
    </citation>
    <scope>NUCLEOTIDE SEQUENCE [LARGE SCALE GENOMIC DNA]</scope>
    <source>
        <strain evidence="8 9">90A8</strain>
    </source>
</reference>
<gene>
    <name evidence="8" type="ORF">HMPREF1090_02233</name>
</gene>
<comment type="caution">
    <text evidence="8">The sequence shown here is derived from an EMBL/GenBank/DDBJ whole genome shotgun (WGS) entry which is preliminary data.</text>
</comment>
<evidence type="ECO:0000256" key="3">
    <source>
        <dbReference type="ARBA" id="ARBA00022741"/>
    </source>
</evidence>
<dbReference type="HOGENOM" id="CLU_046496_2_0_9"/>
<evidence type="ECO:0000313" key="9">
    <source>
        <dbReference type="Proteomes" id="UP000013085"/>
    </source>
</evidence>
<proteinExistence type="predicted"/>
<dbReference type="InterPro" id="IPR013749">
    <property type="entry name" value="PM/HMP-P_kinase-1"/>
</dbReference>
<sequence length="306" mass="33555">MSVYRQKKIAMINDLSGYGRCSLTVAIPILSAMKVQCCPIPTSILSNHTGFPVYFFDDYTEKMGEFIHKWKELELTFDGIVSGFLGSEAQIEIVMDVIRQFRQEDTKVIIDPIMGDHGETYATYTPAMCSRMKELVSMGDIVTPNLTEACILTGRTYRGDGWSRKELGELAGEIQAMGPECVVITGVNQGGFIMNVVAEGERTAFPRTRRVGHERPGTGDVFSSVVSAAAVRGWSLDSAVRLAASFVKACIARSEELDIPIANGVCFEELMDVLVRAADSRHEAGKLAERADSPDSQGRPGNVEKR</sequence>
<dbReference type="SUPFAM" id="SSF53613">
    <property type="entry name" value="Ribokinase-like"/>
    <property type="match status" value="1"/>
</dbReference>
<evidence type="ECO:0000256" key="5">
    <source>
        <dbReference type="ARBA" id="ARBA00022840"/>
    </source>
</evidence>
<dbReference type="EC" id="2.7.1.35" evidence="1"/>
<evidence type="ECO:0000313" key="8">
    <source>
        <dbReference type="EMBL" id="ENZ15660.1"/>
    </source>
</evidence>
<dbReference type="CDD" id="cd01173">
    <property type="entry name" value="pyridoxal_pyridoxamine_kinase"/>
    <property type="match status" value="1"/>
</dbReference>
<dbReference type="InterPro" id="IPR029056">
    <property type="entry name" value="Ribokinase-like"/>
</dbReference>
<dbReference type="PATRIC" id="fig|999408.3.peg.2396"/>
<accession>A0A0E2HPW7</accession>
<dbReference type="EMBL" id="AGYR01000022">
    <property type="protein sequence ID" value="ENZ15660.1"/>
    <property type="molecule type" value="Genomic_DNA"/>
</dbReference>
<dbReference type="InterPro" id="IPR004625">
    <property type="entry name" value="PyrdxlKinase"/>
</dbReference>
<keyword evidence="4 8" id="KW-0418">Kinase</keyword>
<evidence type="ECO:0000256" key="2">
    <source>
        <dbReference type="ARBA" id="ARBA00022679"/>
    </source>
</evidence>
<dbReference type="PANTHER" id="PTHR10534">
    <property type="entry name" value="PYRIDOXAL KINASE"/>
    <property type="match status" value="1"/>
</dbReference>
<keyword evidence="3" id="KW-0547">Nucleotide-binding</keyword>
<evidence type="ECO:0000256" key="6">
    <source>
        <dbReference type="SAM" id="MobiDB-lite"/>
    </source>
</evidence>
<dbReference type="AlphaFoldDB" id="A0A0E2HPW7"/>